<proteinExistence type="inferred from homology"/>
<dbReference type="Proteomes" id="UP000500857">
    <property type="component" value="Chromosome"/>
</dbReference>
<dbReference type="PANTHER" id="PTHR42913:SF9">
    <property type="entry name" value="SLR1591 PROTEIN"/>
    <property type="match status" value="1"/>
</dbReference>
<evidence type="ECO:0000256" key="3">
    <source>
        <dbReference type="ARBA" id="ARBA00022630"/>
    </source>
</evidence>
<dbReference type="InterPro" id="IPR051169">
    <property type="entry name" value="NADH-Q_oxidoreductase"/>
</dbReference>
<dbReference type="PROSITE" id="PS00626">
    <property type="entry name" value="RCC1_2"/>
    <property type="match status" value="1"/>
</dbReference>
<dbReference type="InterPro" id="IPR036188">
    <property type="entry name" value="FAD/NAD-bd_sf"/>
</dbReference>
<evidence type="ECO:0000313" key="8">
    <source>
        <dbReference type="Proteomes" id="UP000500857"/>
    </source>
</evidence>
<dbReference type="GO" id="GO:0019646">
    <property type="term" value="P:aerobic electron transport chain"/>
    <property type="evidence" value="ECO:0007669"/>
    <property type="project" value="TreeGrafter"/>
</dbReference>
<keyword evidence="8" id="KW-1185">Reference proteome</keyword>
<dbReference type="PANTHER" id="PTHR42913">
    <property type="entry name" value="APOPTOSIS-INDUCING FACTOR 1"/>
    <property type="match status" value="1"/>
</dbReference>
<dbReference type="GO" id="GO:0003955">
    <property type="term" value="F:NAD(P)H dehydrogenase (quinone) activity"/>
    <property type="evidence" value="ECO:0007669"/>
    <property type="project" value="TreeGrafter"/>
</dbReference>
<name>A0A6H1U324_9CYAN</name>
<accession>A0A6H1U324</accession>
<dbReference type="Gene3D" id="3.50.50.100">
    <property type="match status" value="1"/>
</dbReference>
<dbReference type="InterPro" id="IPR017584">
    <property type="entry name" value="Pyridine_nucleo_diS_OxRdtase_N"/>
</dbReference>
<dbReference type="EMBL" id="CP051167">
    <property type="protein sequence ID" value="QIZ72433.1"/>
    <property type="molecule type" value="Genomic_DNA"/>
</dbReference>
<reference evidence="7 8" key="1">
    <citation type="submission" date="2020-04" db="EMBL/GenBank/DDBJ databases">
        <authorList>
            <person name="Basu S."/>
            <person name="Maruthanayagam V."/>
            <person name="Chakraborty S."/>
            <person name="Pramanik A."/>
            <person name="Mukherjee J."/>
            <person name="Brink B."/>
        </authorList>
    </citation>
    <scope>NUCLEOTIDE SEQUENCE [LARGE SCALE GENOMIC DNA]</scope>
    <source>
        <strain evidence="7 8">AP17</strain>
    </source>
</reference>
<evidence type="ECO:0000256" key="2">
    <source>
        <dbReference type="ARBA" id="ARBA00005272"/>
    </source>
</evidence>
<keyword evidence="5" id="KW-0560">Oxidoreductase</keyword>
<evidence type="ECO:0000313" key="7">
    <source>
        <dbReference type="EMBL" id="QIZ72433.1"/>
    </source>
</evidence>
<organism evidence="7 8">
    <name type="scientific">Oxynema aestuarii AP17</name>
    <dbReference type="NCBI Taxonomy" id="2064643"/>
    <lineage>
        <taxon>Bacteria</taxon>
        <taxon>Bacillati</taxon>
        <taxon>Cyanobacteriota</taxon>
        <taxon>Cyanophyceae</taxon>
        <taxon>Oscillatoriophycideae</taxon>
        <taxon>Oscillatoriales</taxon>
        <taxon>Oscillatoriaceae</taxon>
        <taxon>Oxynema</taxon>
        <taxon>Oxynema aestuarii</taxon>
    </lineage>
</organism>
<dbReference type="NCBIfam" id="TIGR03169">
    <property type="entry name" value="Nterm_to_SelD"/>
    <property type="match status" value="1"/>
</dbReference>
<dbReference type="AlphaFoldDB" id="A0A6H1U324"/>
<sequence>MPELSQNLVFIGGGHSHAIALNLWGKQPLADVNVTLISNVRHTPYSGMLPGYIAGFYCFEEVHIDLEPLAKFARSRFVLDRAVGLDLDNRRVICGDRPPIPFDVVSIDIGSTPATIATPGAADYAIPAKPVPQLLHHWSELLDRVQAEPNRRWRLAVVGGGAGGVELILSMQARLWRLLPPGDRAALEFHLFQRGCELLPSHNPYVRTTLTRLLGDRGIHLHLGETVSGLTREGGAIALQCASGFCVACDRVFWVTQASAPEWIARSGLATDAAGFILVGDTLQSLSHPEVFATGDIATMQNHPRPKAGVFAVRQGPPLDRNLRLFLQNRPPQPFRPQTQFLTLIGTGTGRAIASRGAFGCGPNRLLWRWKDRIDRKFMQTFR</sequence>
<feature type="domain" description="FAD/NAD(P)-binding" evidence="6">
    <location>
        <begin position="7"/>
        <end position="316"/>
    </location>
</feature>
<dbReference type="KEGG" id="oxy:HCG48_19110"/>
<dbReference type="RefSeq" id="WP_168570581.1">
    <property type="nucleotide sequence ID" value="NZ_CP051167.1"/>
</dbReference>
<evidence type="ECO:0000256" key="4">
    <source>
        <dbReference type="ARBA" id="ARBA00022827"/>
    </source>
</evidence>
<keyword evidence="4" id="KW-0274">FAD</keyword>
<dbReference type="PRINTS" id="PR00368">
    <property type="entry name" value="FADPNR"/>
</dbReference>
<keyword evidence="3" id="KW-0285">Flavoprotein</keyword>
<evidence type="ECO:0000256" key="5">
    <source>
        <dbReference type="ARBA" id="ARBA00023002"/>
    </source>
</evidence>
<gene>
    <name evidence="7" type="ORF">HCG48_19110</name>
</gene>
<dbReference type="Pfam" id="PF07992">
    <property type="entry name" value="Pyr_redox_2"/>
    <property type="match status" value="1"/>
</dbReference>
<protein>
    <submittedName>
        <fullName evidence="7">FAD-dependent oxidoreductase</fullName>
    </submittedName>
</protein>
<comment type="similarity">
    <text evidence="2">Belongs to the NADH dehydrogenase family.</text>
</comment>
<dbReference type="InterPro" id="IPR023753">
    <property type="entry name" value="FAD/NAD-binding_dom"/>
</dbReference>
<evidence type="ECO:0000259" key="6">
    <source>
        <dbReference type="Pfam" id="PF07992"/>
    </source>
</evidence>
<comment type="cofactor">
    <cofactor evidence="1">
        <name>FAD</name>
        <dbReference type="ChEBI" id="CHEBI:57692"/>
    </cofactor>
</comment>
<dbReference type="InterPro" id="IPR000408">
    <property type="entry name" value="Reg_chr_condens"/>
</dbReference>
<evidence type="ECO:0000256" key="1">
    <source>
        <dbReference type="ARBA" id="ARBA00001974"/>
    </source>
</evidence>
<dbReference type="SUPFAM" id="SSF51905">
    <property type="entry name" value="FAD/NAD(P)-binding domain"/>
    <property type="match status" value="2"/>
</dbReference>